<dbReference type="Gene3D" id="3.10.620.30">
    <property type="match status" value="1"/>
</dbReference>
<dbReference type="SUPFAM" id="SSF54001">
    <property type="entry name" value="Cysteine proteinases"/>
    <property type="match status" value="1"/>
</dbReference>
<gene>
    <name evidence="4" type="ORF">SAMN04489806_0451</name>
</gene>
<dbReference type="Pfam" id="PF11992">
    <property type="entry name" value="TgpA_N"/>
    <property type="match status" value="1"/>
</dbReference>
<reference evidence="4 5" key="1">
    <citation type="submission" date="2016-10" db="EMBL/GenBank/DDBJ databases">
        <authorList>
            <person name="de Groot N.N."/>
        </authorList>
    </citation>
    <scope>NUCLEOTIDE SEQUENCE [LARGE SCALE GENOMIC DNA]</scope>
    <source>
        <strain evidence="4 5">DSM 21799</strain>
    </source>
</reference>
<keyword evidence="2" id="KW-1133">Transmembrane helix</keyword>
<accession>A0A1H4J2E8</accession>
<feature type="transmembrane region" description="Helical" evidence="2">
    <location>
        <begin position="641"/>
        <end position="666"/>
    </location>
</feature>
<sequence>MSEQRTRRENRAARTTKPRRTAPPRTPGTVRAQAWVDLGVISGLLVVGMLGLTPVFGGYRHLVAGVGGLLVGAGVAYLSHRLRANAITTVLGLFVAYVLFGSVLALPNDALWFVLPTVDTLRDLALGAVFGWTDVVTLGVPVEAPARLAVLPYVLGVAAGAVTGVLALRWLPTRYRTLWRCAMLLIAPVIVFAGTVLLGTAEPFLPGVRGVVLAVGALIWLGWRRPEGKNISLSERSGLLRARVLGTAAIGVAAVLVGGAAASALTPATEARFVLRDNVQPPFDPQTYPSPLSSFREYTKTLNETDLLKVTGLRPGDRIRLAVMDSYDGHLWNVAGPELATDGSGLFELAGRTLPKAPLATIVDERRVKVDVLGYHDAWLPTVGVPESIDLTGLDRSHSTGFRFNASTSAAVLIDGVDGDTAYGMRSGIQSVPGDEQLEDVPVANVSMPPVENVPDIVVAKATEYSAGAKAPIDQLRAIESALVTNGYLSHGLETDAASSRSGHGADRMEELFTRSQLIGDEEQYASAMALMARSLGYPARVVMGFAPENVVDGRPTTVTGEDVTAWVEVPFEGVGWIPFYPTPDETEIPQDQNPKPQSEPQPQVRQPPRTEKKQDDLLTDSDIDDKDDKDKKDAFALPAWAIWSISVVGGLLLLYLVPLFVIAAVKARRAKRRRRAATADARAAGAWDEFLDRHEELGYRVPPVTRTGIARSLAEQRQTDAAGTATLDGFAFDADAAVFAGDALPDERVDALWQHADAQSRDARRAVGWWRRQLSRFRVSRARRRAARSDARRRRRDGFQ</sequence>
<feature type="region of interest" description="Disordered" evidence="1">
    <location>
        <begin position="583"/>
        <end position="631"/>
    </location>
</feature>
<feature type="compositionally biased region" description="Basic and acidic residues" evidence="1">
    <location>
        <begin position="1"/>
        <end position="12"/>
    </location>
</feature>
<feature type="transmembrane region" description="Helical" evidence="2">
    <location>
        <begin position="204"/>
        <end position="223"/>
    </location>
</feature>
<organism evidence="4 5">
    <name type="scientific">Paramicrobacterium humi</name>
    <dbReference type="NCBI Taxonomy" id="640635"/>
    <lineage>
        <taxon>Bacteria</taxon>
        <taxon>Bacillati</taxon>
        <taxon>Actinomycetota</taxon>
        <taxon>Actinomycetes</taxon>
        <taxon>Micrococcales</taxon>
        <taxon>Microbacteriaceae</taxon>
        <taxon>Paramicrobacterium</taxon>
    </lineage>
</organism>
<dbReference type="RefSeq" id="WP_091179411.1">
    <property type="nucleotide sequence ID" value="NZ_FNRY01000001.1"/>
</dbReference>
<dbReference type="PANTHER" id="PTHR42736:SF1">
    <property type="entry name" value="PROTEIN-GLUTAMINE GAMMA-GLUTAMYLTRANSFERASE"/>
    <property type="match status" value="1"/>
</dbReference>
<dbReference type="Proteomes" id="UP000199183">
    <property type="component" value="Unassembled WGS sequence"/>
</dbReference>
<dbReference type="EMBL" id="FNRY01000001">
    <property type="protein sequence ID" value="SEB40480.1"/>
    <property type="molecule type" value="Genomic_DNA"/>
</dbReference>
<feature type="transmembrane region" description="Helical" evidence="2">
    <location>
        <begin position="178"/>
        <end position="198"/>
    </location>
</feature>
<dbReference type="InterPro" id="IPR002931">
    <property type="entry name" value="Transglutaminase-like"/>
</dbReference>
<dbReference type="Pfam" id="PF01841">
    <property type="entry name" value="Transglut_core"/>
    <property type="match status" value="1"/>
</dbReference>
<dbReference type="OrthoDB" id="3651060at2"/>
<dbReference type="AlphaFoldDB" id="A0A1H4J2E8"/>
<proteinExistence type="predicted"/>
<keyword evidence="5" id="KW-1185">Reference proteome</keyword>
<dbReference type="InterPro" id="IPR038765">
    <property type="entry name" value="Papain-like_cys_pep_sf"/>
</dbReference>
<dbReference type="STRING" id="640635.SAMN04489806_0451"/>
<feature type="transmembrane region" description="Helical" evidence="2">
    <location>
        <begin position="86"/>
        <end position="106"/>
    </location>
</feature>
<name>A0A1H4J2E8_9MICO</name>
<keyword evidence="2" id="KW-0812">Transmembrane</keyword>
<dbReference type="PANTHER" id="PTHR42736">
    <property type="entry name" value="PROTEIN-GLUTAMINE GAMMA-GLUTAMYLTRANSFERASE"/>
    <property type="match status" value="1"/>
</dbReference>
<evidence type="ECO:0000256" key="1">
    <source>
        <dbReference type="SAM" id="MobiDB-lite"/>
    </source>
</evidence>
<feature type="region of interest" description="Disordered" evidence="1">
    <location>
        <begin position="1"/>
        <end position="27"/>
    </location>
</feature>
<evidence type="ECO:0000259" key="3">
    <source>
        <dbReference type="SMART" id="SM00460"/>
    </source>
</evidence>
<evidence type="ECO:0000256" key="2">
    <source>
        <dbReference type="SAM" id="Phobius"/>
    </source>
</evidence>
<keyword evidence="2" id="KW-0472">Membrane</keyword>
<feature type="transmembrane region" description="Helical" evidence="2">
    <location>
        <begin position="244"/>
        <end position="265"/>
    </location>
</feature>
<dbReference type="InterPro" id="IPR021878">
    <property type="entry name" value="TgpA_N"/>
</dbReference>
<feature type="transmembrane region" description="Helical" evidence="2">
    <location>
        <begin position="34"/>
        <end position="56"/>
    </location>
</feature>
<feature type="compositionally biased region" description="Polar residues" evidence="1">
    <location>
        <begin position="590"/>
        <end position="605"/>
    </location>
</feature>
<dbReference type="InterPro" id="IPR052901">
    <property type="entry name" value="Bact_TGase-like"/>
</dbReference>
<dbReference type="SMART" id="SM00460">
    <property type="entry name" value="TGc"/>
    <property type="match status" value="1"/>
</dbReference>
<protein>
    <submittedName>
        <fullName evidence="4">Transglutaminase-like superfamily protein</fullName>
    </submittedName>
</protein>
<feature type="transmembrane region" description="Helical" evidence="2">
    <location>
        <begin position="62"/>
        <end position="79"/>
    </location>
</feature>
<feature type="domain" description="Transglutaminase-like" evidence="3">
    <location>
        <begin position="514"/>
        <end position="584"/>
    </location>
</feature>
<evidence type="ECO:0000313" key="5">
    <source>
        <dbReference type="Proteomes" id="UP000199183"/>
    </source>
</evidence>
<feature type="transmembrane region" description="Helical" evidence="2">
    <location>
        <begin position="150"/>
        <end position="171"/>
    </location>
</feature>
<evidence type="ECO:0000313" key="4">
    <source>
        <dbReference type="EMBL" id="SEB40480.1"/>
    </source>
</evidence>